<feature type="domain" description="Topo IA-type catalytic" evidence="12">
    <location>
        <begin position="129"/>
        <end position="559"/>
    </location>
</feature>
<reference evidence="13 14" key="1">
    <citation type="submission" date="2021-03" db="EMBL/GenBank/DDBJ databases">
        <title>Genomic Encyclopedia of Type Strains, Phase IV (KMG-IV): sequencing the most valuable type-strain genomes for metagenomic binning, comparative biology and taxonomic classification.</title>
        <authorList>
            <person name="Goeker M."/>
        </authorList>
    </citation>
    <scope>NUCLEOTIDE SEQUENCE [LARGE SCALE GENOMIC DNA]</scope>
    <source>
        <strain evidence="13 14">DSM 26806</strain>
    </source>
</reference>
<evidence type="ECO:0000256" key="6">
    <source>
        <dbReference type="ARBA" id="ARBA00022842"/>
    </source>
</evidence>
<dbReference type="Pfam" id="PF01751">
    <property type="entry name" value="Toprim"/>
    <property type="match status" value="1"/>
</dbReference>
<dbReference type="SMART" id="SM00437">
    <property type="entry name" value="TOP1Ac"/>
    <property type="match status" value="1"/>
</dbReference>
<dbReference type="InterPro" id="IPR003602">
    <property type="entry name" value="Topo_IA_DNA-bd_dom"/>
</dbReference>
<feature type="site" description="Interaction with DNA" evidence="10">
    <location>
        <position position="140"/>
    </location>
</feature>
<evidence type="ECO:0000313" key="14">
    <source>
        <dbReference type="Proteomes" id="UP001519288"/>
    </source>
</evidence>
<keyword evidence="6" id="KW-0460">Magnesium</keyword>
<dbReference type="PROSITE" id="PS50880">
    <property type="entry name" value="TOPRIM"/>
    <property type="match status" value="1"/>
</dbReference>
<dbReference type="Pfam" id="PF01396">
    <property type="entry name" value="Zn_ribbon_Top1"/>
    <property type="match status" value="3"/>
</dbReference>
<dbReference type="Pfam" id="PF01131">
    <property type="entry name" value="Topoisom_bac"/>
    <property type="match status" value="1"/>
</dbReference>
<evidence type="ECO:0000256" key="4">
    <source>
        <dbReference type="ARBA" id="ARBA00022771"/>
    </source>
</evidence>
<protein>
    <recommendedName>
        <fullName evidence="10">DNA topoisomerase 1</fullName>
        <ecNumber evidence="10">5.6.2.1</ecNumber>
    </recommendedName>
    <alternativeName>
        <fullName evidence="10">DNA topoisomerase I</fullName>
    </alternativeName>
</protein>
<dbReference type="GO" id="GO:0003917">
    <property type="term" value="F:DNA topoisomerase type I (single strand cut, ATP-independent) activity"/>
    <property type="evidence" value="ECO:0007669"/>
    <property type="project" value="UniProtKB-EC"/>
</dbReference>
<keyword evidence="3" id="KW-0479">Metal-binding</keyword>
<accession>A0ABS4JHD0</accession>
<dbReference type="EC" id="5.6.2.1" evidence="10"/>
<feature type="site" description="Interaction with DNA" evidence="10">
    <location>
        <position position="143"/>
    </location>
</feature>
<feature type="site" description="Interaction with DNA" evidence="10">
    <location>
        <position position="33"/>
    </location>
</feature>
<evidence type="ECO:0000259" key="11">
    <source>
        <dbReference type="PROSITE" id="PS50880"/>
    </source>
</evidence>
<dbReference type="CDD" id="cd03363">
    <property type="entry name" value="TOPRIM_TopoIA_TopoI"/>
    <property type="match status" value="1"/>
</dbReference>
<dbReference type="HAMAP" id="MF_00952">
    <property type="entry name" value="Topoisom_1_prok"/>
    <property type="match status" value="1"/>
</dbReference>
<dbReference type="InterPro" id="IPR013497">
    <property type="entry name" value="Topo_IA_cen"/>
</dbReference>
<feature type="site" description="Interaction with DNA" evidence="10">
    <location>
        <position position="300"/>
    </location>
</feature>
<dbReference type="PRINTS" id="PR00417">
    <property type="entry name" value="PRTPISMRASEI"/>
</dbReference>
<dbReference type="InterPro" id="IPR013825">
    <property type="entry name" value="Topo_IA_cen_sub2"/>
</dbReference>
<evidence type="ECO:0000256" key="5">
    <source>
        <dbReference type="ARBA" id="ARBA00022833"/>
    </source>
</evidence>
<evidence type="ECO:0000256" key="2">
    <source>
        <dbReference type="ARBA" id="ARBA00009446"/>
    </source>
</evidence>
<dbReference type="Gene3D" id="3.30.65.10">
    <property type="entry name" value="Bacterial Topoisomerase I, domain 1"/>
    <property type="match status" value="2"/>
</dbReference>
<comment type="subunit">
    <text evidence="10">Monomer.</text>
</comment>
<dbReference type="PANTHER" id="PTHR42785">
    <property type="entry name" value="DNA TOPOISOMERASE, TYPE IA, CORE"/>
    <property type="match status" value="1"/>
</dbReference>
<feature type="site" description="Interaction with DNA" evidence="10">
    <location>
        <position position="491"/>
    </location>
</feature>
<evidence type="ECO:0000313" key="13">
    <source>
        <dbReference type="EMBL" id="MBP2001129.1"/>
    </source>
</evidence>
<dbReference type="PANTHER" id="PTHR42785:SF1">
    <property type="entry name" value="DNA TOPOISOMERASE"/>
    <property type="match status" value="1"/>
</dbReference>
<comment type="catalytic activity">
    <reaction evidence="1 10">
        <text>ATP-independent breakage of single-stranded DNA, followed by passage and rejoining.</text>
        <dbReference type="EC" id="5.6.2.1"/>
    </reaction>
</comment>
<evidence type="ECO:0000256" key="10">
    <source>
        <dbReference type="HAMAP-Rule" id="MF_00952"/>
    </source>
</evidence>
<keyword evidence="4" id="KW-0863">Zinc-finger</keyword>
<evidence type="ECO:0000256" key="3">
    <source>
        <dbReference type="ARBA" id="ARBA00022723"/>
    </source>
</evidence>
<gene>
    <name evidence="10" type="primary">topA</name>
    <name evidence="13" type="ORF">J2Z69_002172</name>
</gene>
<comment type="function">
    <text evidence="10">Releases the supercoiling and torsional tension of DNA, which is introduced during the DNA replication and transcription, by transiently cleaving and rejoining one strand of the DNA duplex. Introduces a single-strand break via transesterification at a target site in duplex DNA. The scissile phosphodiester is attacked by the catalytic tyrosine of the enzyme, resulting in the formation of a DNA-(5'-phosphotyrosyl)-enzyme intermediate and the expulsion of a 3'-OH DNA strand. The free DNA strand then undergoes passage around the unbroken strand, thus removing DNA supercoils. Finally, in the religation step, the DNA 3'-OH attacks the covalent intermediate to expel the active-site tyrosine and restore the DNA phosphodiester backbone.</text>
</comment>
<dbReference type="EMBL" id="JAGGLD010000003">
    <property type="protein sequence ID" value="MBP2001129.1"/>
    <property type="molecule type" value="Genomic_DNA"/>
</dbReference>
<evidence type="ECO:0000256" key="9">
    <source>
        <dbReference type="ARBA" id="ARBA00023235"/>
    </source>
</evidence>
<dbReference type="NCBIfam" id="TIGR01051">
    <property type="entry name" value="topA_bact"/>
    <property type="match status" value="1"/>
</dbReference>
<dbReference type="Gene3D" id="3.40.50.140">
    <property type="match status" value="1"/>
</dbReference>
<dbReference type="PROSITE" id="PS00396">
    <property type="entry name" value="TOPO_IA_1"/>
    <property type="match status" value="1"/>
</dbReference>
<evidence type="ECO:0000259" key="12">
    <source>
        <dbReference type="PROSITE" id="PS52039"/>
    </source>
</evidence>
<evidence type="ECO:0000256" key="1">
    <source>
        <dbReference type="ARBA" id="ARBA00000213"/>
    </source>
</evidence>
<proteinExistence type="inferred from homology"/>
<dbReference type="Gene3D" id="1.10.290.10">
    <property type="entry name" value="Topoisomerase I, domain 4"/>
    <property type="match status" value="1"/>
</dbReference>
<feature type="region of interest" description="Interaction with DNA" evidence="10">
    <location>
        <begin position="163"/>
        <end position="168"/>
    </location>
</feature>
<keyword evidence="8 10" id="KW-0238">DNA-binding</keyword>
<dbReference type="SMART" id="SM00436">
    <property type="entry name" value="TOP1Bc"/>
    <property type="match status" value="1"/>
</dbReference>
<organism evidence="13 14">
    <name type="scientific">Paenibacillus shirakamiensis</name>
    <dbReference type="NCBI Taxonomy" id="1265935"/>
    <lineage>
        <taxon>Bacteria</taxon>
        <taxon>Bacillati</taxon>
        <taxon>Bacillota</taxon>
        <taxon>Bacilli</taxon>
        <taxon>Bacillales</taxon>
        <taxon>Paenibacillaceae</taxon>
        <taxon>Paenibacillus</taxon>
    </lineage>
</organism>
<keyword evidence="7 10" id="KW-0799">Topoisomerase</keyword>
<comment type="caution">
    <text evidence="13">The sequence shown here is derived from an EMBL/GenBank/DDBJ whole genome shotgun (WGS) entry which is preliminary data.</text>
</comment>
<dbReference type="PROSITE" id="PS52039">
    <property type="entry name" value="TOPO_IA_2"/>
    <property type="match status" value="1"/>
</dbReference>
<dbReference type="SUPFAM" id="SSF57783">
    <property type="entry name" value="Zinc beta-ribbon"/>
    <property type="match status" value="1"/>
</dbReference>
<dbReference type="InterPro" id="IPR028612">
    <property type="entry name" value="Topoisom_1_IA"/>
</dbReference>
<dbReference type="InterPro" id="IPR023405">
    <property type="entry name" value="Topo_IA_core_domain"/>
</dbReference>
<keyword evidence="9 10" id="KW-0413">Isomerase</keyword>
<feature type="domain" description="Toprim" evidence="11">
    <location>
        <begin position="3"/>
        <end position="113"/>
    </location>
</feature>
<keyword evidence="14" id="KW-1185">Reference proteome</keyword>
<dbReference type="InterPro" id="IPR006171">
    <property type="entry name" value="TOPRIM_dom"/>
</dbReference>
<feature type="site" description="Interaction with DNA" evidence="10">
    <location>
        <position position="139"/>
    </location>
</feature>
<dbReference type="SMART" id="SM00493">
    <property type="entry name" value="TOPRIM"/>
    <property type="match status" value="1"/>
</dbReference>
<dbReference type="Gene3D" id="1.10.460.10">
    <property type="entry name" value="Topoisomerase I, domain 2"/>
    <property type="match status" value="1"/>
</dbReference>
<evidence type="ECO:0000256" key="8">
    <source>
        <dbReference type="ARBA" id="ARBA00023125"/>
    </source>
</evidence>
<dbReference type="SUPFAM" id="SSF56712">
    <property type="entry name" value="Prokaryotic type I DNA topoisomerase"/>
    <property type="match status" value="1"/>
</dbReference>
<name>A0ABS4JHD0_9BACL</name>
<keyword evidence="5" id="KW-0862">Zinc</keyword>
<dbReference type="InterPro" id="IPR013826">
    <property type="entry name" value="Topo_IA_cen_sub3"/>
</dbReference>
<feature type="site" description="Interaction with DNA" evidence="10">
    <location>
        <position position="155"/>
    </location>
</feature>
<dbReference type="InterPro" id="IPR034149">
    <property type="entry name" value="TOPRIM_TopoI"/>
</dbReference>
<dbReference type="InterPro" id="IPR003601">
    <property type="entry name" value="Topo_IA_2"/>
</dbReference>
<sequence length="698" mass="78773">MADSLVIVESPAKAKTIGKYLGSKFIVKASMGHIRDLPKSQIGVEVENDFNPKYITIRGKGSILKELKDASKKVKNIYLAADPDREGEAIAWHLAHVLDVDASKSCRVVFNEITKQAVKDAFKTPRKINMDLVNAQQARRILDRLVGYKISPLLWKKVKKGLSAGRVQSVAVKIILDRENEISEFVPEEYWSITAGLKIADTSFEAKFHRFKGEKKELTNEDEVNEILKAIEGADFTVSAVKEKERLRHPSAPFTTSSLQQEAARKLNFRASKTMSIAQQLYEGIDLGKEGTTGLITYMRTDSTRIAASAQEEAKEFIIEKYGDKFAPDTPRQYSKKAANAQEAHEAIRPTSALREPDSIKSLMSRDQYRLYKLVWERFMASQMSSAVLDTLSVDIKAGEATFRAVGSKVRFHGFMKVYVEGNDDGTTDDDKFLPPLASGDSLQTEHIDPKQHFTQPPPRYSEARLVKTLEELGIGRPSTYAPTLETIQKRGYVAMEEKKFMPTELGELVIEQMEQFFPEILNVEFTANMEGDLDHVEEGSEDWVRVLGEFYESFEKRLEVAEEEMKEIEIEDEVSDELCEKCGKPLVYKLGRFGKFLACSGFPDCRNTKPIVKDIGVTCPKCKEGHVVERRSKKGRIFYGCDKYPECDFVSWDRPSAKPCPQCGALLVEKRNKQGAKLKCTECDFTEMIEDDDDAAE</sequence>
<dbReference type="InterPro" id="IPR023406">
    <property type="entry name" value="Topo_IA_AS"/>
</dbReference>
<dbReference type="Proteomes" id="UP001519288">
    <property type="component" value="Unassembled WGS sequence"/>
</dbReference>
<evidence type="ECO:0000256" key="7">
    <source>
        <dbReference type="ARBA" id="ARBA00023029"/>
    </source>
</evidence>
<feature type="active site" description="O-(5'-phospho-DNA)-tyrosine intermediate" evidence="10">
    <location>
        <position position="298"/>
    </location>
</feature>
<dbReference type="CDD" id="cd00186">
    <property type="entry name" value="TOP1Ac"/>
    <property type="match status" value="1"/>
</dbReference>
<dbReference type="InterPro" id="IPR013824">
    <property type="entry name" value="Topo_IA_cen_sub1"/>
</dbReference>
<dbReference type="InterPro" id="IPR013498">
    <property type="entry name" value="Topo_IA_Znf"/>
</dbReference>
<dbReference type="RefSeq" id="WP_209861955.1">
    <property type="nucleotide sequence ID" value="NZ_JAGGLD010000003.1"/>
</dbReference>
<feature type="site" description="Interaction with DNA" evidence="10">
    <location>
        <position position="148"/>
    </location>
</feature>
<dbReference type="InterPro" id="IPR005733">
    <property type="entry name" value="TopoI_bac-type"/>
</dbReference>
<dbReference type="InterPro" id="IPR000380">
    <property type="entry name" value="Topo_IA"/>
</dbReference>
<comment type="similarity">
    <text evidence="2 10">Belongs to the type IA topoisomerase family.</text>
</comment>
<dbReference type="Gene3D" id="2.70.20.10">
    <property type="entry name" value="Topoisomerase I, domain 3"/>
    <property type="match status" value="1"/>
</dbReference>